<dbReference type="PANTHER" id="PTHR31286:SF171">
    <property type="entry name" value="CCHC-TYPE DOMAIN-CONTAINING PROTEIN"/>
    <property type="match status" value="1"/>
</dbReference>
<dbReference type="AlphaFoldDB" id="A0A0B2PPQ8"/>
<dbReference type="Proteomes" id="UP000053555">
    <property type="component" value="Unassembled WGS sequence"/>
</dbReference>
<feature type="non-terminal residue" evidence="1">
    <location>
        <position position="1"/>
    </location>
</feature>
<name>A0A0B2PPQ8_GLYSO</name>
<gene>
    <name evidence="1" type="ORF">glysoja_041916</name>
</gene>
<dbReference type="PANTHER" id="PTHR31286">
    <property type="entry name" value="GLYCINE-RICH CELL WALL STRUCTURAL PROTEIN 1.8-LIKE"/>
    <property type="match status" value="1"/>
</dbReference>
<proteinExistence type="predicted"/>
<sequence>LVWVRFPSLSMVFYDESFLLYLASVVGKPIKMDTNMLHAYRGRFPRVCVQVDLSKPAMGRVNIWYHIEYESLHLLCVLYGHYGHQKKDCSK</sequence>
<evidence type="ECO:0000313" key="1">
    <source>
        <dbReference type="EMBL" id="KHN11080.1"/>
    </source>
</evidence>
<dbReference type="EMBL" id="KN664006">
    <property type="protein sequence ID" value="KHN11080.1"/>
    <property type="molecule type" value="Genomic_DNA"/>
</dbReference>
<accession>A0A0B2PPQ8</accession>
<feature type="non-terminal residue" evidence="1">
    <location>
        <position position="91"/>
    </location>
</feature>
<protein>
    <submittedName>
        <fullName evidence="1">Uncharacterized protein</fullName>
    </submittedName>
</protein>
<organism evidence="1">
    <name type="scientific">Glycine soja</name>
    <name type="common">Wild soybean</name>
    <dbReference type="NCBI Taxonomy" id="3848"/>
    <lineage>
        <taxon>Eukaryota</taxon>
        <taxon>Viridiplantae</taxon>
        <taxon>Streptophyta</taxon>
        <taxon>Embryophyta</taxon>
        <taxon>Tracheophyta</taxon>
        <taxon>Spermatophyta</taxon>
        <taxon>Magnoliopsida</taxon>
        <taxon>eudicotyledons</taxon>
        <taxon>Gunneridae</taxon>
        <taxon>Pentapetalae</taxon>
        <taxon>rosids</taxon>
        <taxon>fabids</taxon>
        <taxon>Fabales</taxon>
        <taxon>Fabaceae</taxon>
        <taxon>Papilionoideae</taxon>
        <taxon>50 kb inversion clade</taxon>
        <taxon>NPAAA clade</taxon>
        <taxon>indigoferoid/millettioid clade</taxon>
        <taxon>Phaseoleae</taxon>
        <taxon>Glycine</taxon>
        <taxon>Glycine subgen. Soja</taxon>
    </lineage>
</organism>
<dbReference type="InterPro" id="IPR040256">
    <property type="entry name" value="At4g02000-like"/>
</dbReference>
<reference evidence="1" key="1">
    <citation type="submission" date="2014-07" db="EMBL/GenBank/DDBJ databases">
        <title>Identification of a novel salt tolerance gene in wild soybean by whole-genome sequencing.</title>
        <authorList>
            <person name="Lam H.-M."/>
            <person name="Qi X."/>
            <person name="Li M.-W."/>
            <person name="Liu X."/>
            <person name="Xie M."/>
            <person name="Ni M."/>
            <person name="Xu X."/>
        </authorList>
    </citation>
    <scope>NUCLEOTIDE SEQUENCE [LARGE SCALE GENOMIC DNA]</scope>
    <source>
        <tissue evidence="1">Root</tissue>
    </source>
</reference>